<evidence type="ECO:0000256" key="5">
    <source>
        <dbReference type="ARBA" id="ARBA00034489"/>
    </source>
</evidence>
<dbReference type="InterPro" id="IPR039262">
    <property type="entry name" value="DTWD2/TAPT"/>
</dbReference>
<keyword evidence="2" id="KW-0808">Transferase</keyword>
<dbReference type="GO" id="GO:0016432">
    <property type="term" value="F:tRNA-uridine aminocarboxypropyltransferase activity"/>
    <property type="evidence" value="ECO:0007669"/>
    <property type="project" value="UniProtKB-EC"/>
</dbReference>
<dbReference type="SMART" id="SM01144">
    <property type="entry name" value="DTW"/>
    <property type="match status" value="1"/>
</dbReference>
<evidence type="ECO:0000256" key="1">
    <source>
        <dbReference type="ARBA" id="ARBA00012386"/>
    </source>
</evidence>
<comment type="similarity">
    <text evidence="5">Belongs to the TDD superfamily. DTWD2 family.</text>
</comment>
<evidence type="ECO:0000256" key="4">
    <source>
        <dbReference type="ARBA" id="ARBA00022694"/>
    </source>
</evidence>
<accession>A0A8J9X3U7</accession>
<keyword evidence="3" id="KW-0949">S-adenosyl-L-methionine</keyword>
<dbReference type="Proteomes" id="UP000836788">
    <property type="component" value="Chromosome 11"/>
</dbReference>
<protein>
    <recommendedName>
        <fullName evidence="1">tRNA-uridine aminocarboxypropyltransferase</fullName>
        <ecNumber evidence="1">2.5.1.25</ecNumber>
    </recommendedName>
</protein>
<dbReference type="AlphaFoldDB" id="A0A8J9X3U7"/>
<dbReference type="EC" id="2.5.1.25" evidence="1"/>
<dbReference type="EMBL" id="OU594952">
    <property type="protein sequence ID" value="CAG9278972.1"/>
    <property type="molecule type" value="Genomic_DNA"/>
</dbReference>
<gene>
    <name evidence="8" type="ORF">PTTT1_LOCUS8598</name>
</gene>
<evidence type="ECO:0000256" key="2">
    <source>
        <dbReference type="ARBA" id="ARBA00022679"/>
    </source>
</evidence>
<dbReference type="InterPro" id="IPR005636">
    <property type="entry name" value="DTW"/>
</dbReference>
<evidence type="ECO:0000313" key="8">
    <source>
        <dbReference type="EMBL" id="CAG9278972.1"/>
    </source>
</evidence>
<dbReference type="PANTHER" id="PTHR21392">
    <property type="entry name" value="TRNA-URIDINE AMINOCARBOXYPROPYLTRANSFERASE 2"/>
    <property type="match status" value="1"/>
</dbReference>
<feature type="domain" description="DTW" evidence="7">
    <location>
        <begin position="2"/>
        <end position="133"/>
    </location>
</feature>
<evidence type="ECO:0000256" key="6">
    <source>
        <dbReference type="ARBA" id="ARBA00048718"/>
    </source>
</evidence>
<dbReference type="PANTHER" id="PTHR21392:SF0">
    <property type="entry name" value="TRNA-URIDINE AMINOCARBOXYPROPYLTRANSFERASE 2"/>
    <property type="match status" value="1"/>
</dbReference>
<comment type="catalytic activity">
    <reaction evidence="6">
        <text>a uridine in tRNA + S-adenosyl-L-methionine = a 3-[(3S)-3-amino-3-carboxypropyl]uridine in tRNA + S-methyl-5'-thioadenosine + H(+)</text>
        <dbReference type="Rhea" id="RHEA:62432"/>
        <dbReference type="Rhea" id="RHEA-COMP:13339"/>
        <dbReference type="Rhea" id="RHEA-COMP:16092"/>
        <dbReference type="ChEBI" id="CHEBI:15378"/>
        <dbReference type="ChEBI" id="CHEBI:17509"/>
        <dbReference type="ChEBI" id="CHEBI:59789"/>
        <dbReference type="ChEBI" id="CHEBI:65315"/>
        <dbReference type="ChEBI" id="CHEBI:82930"/>
        <dbReference type="EC" id="2.5.1.25"/>
    </reaction>
</comment>
<sequence>MAKEESPTWLVYPDRQAIPLTEALQTLSQNSESPKVTLVFLDATWKYAKEMHKANEEKMQYPSHMLRVKLSPDDFAVFNPRRFDIRTPPSEDCLSTAECLAFIISKLEKEPFIYDTIMKPLDLMVQQWHAFAKQTRARKRRKKEHHGELFSANA</sequence>
<evidence type="ECO:0000256" key="3">
    <source>
        <dbReference type="ARBA" id="ARBA00022691"/>
    </source>
</evidence>
<organism evidence="8">
    <name type="scientific">Phaeodactylum tricornutum</name>
    <name type="common">Diatom</name>
    <dbReference type="NCBI Taxonomy" id="2850"/>
    <lineage>
        <taxon>Eukaryota</taxon>
        <taxon>Sar</taxon>
        <taxon>Stramenopiles</taxon>
        <taxon>Ochrophyta</taxon>
        <taxon>Bacillariophyta</taxon>
        <taxon>Bacillariophyceae</taxon>
        <taxon>Bacillariophycidae</taxon>
        <taxon>Naviculales</taxon>
        <taxon>Phaeodactylaceae</taxon>
        <taxon>Phaeodactylum</taxon>
    </lineage>
</organism>
<name>A0A8J9X3U7_PHATR</name>
<dbReference type="Pfam" id="PF03942">
    <property type="entry name" value="DTW"/>
    <property type="match status" value="1"/>
</dbReference>
<reference evidence="8" key="1">
    <citation type="submission" date="2022-02" db="EMBL/GenBank/DDBJ databases">
        <authorList>
            <person name="Giguere J D."/>
        </authorList>
    </citation>
    <scope>NUCLEOTIDE SEQUENCE</scope>
    <source>
        <strain evidence="8">CCAP 1055/1</strain>
    </source>
</reference>
<evidence type="ECO:0000259" key="7">
    <source>
        <dbReference type="SMART" id="SM01144"/>
    </source>
</evidence>
<proteinExistence type="inferred from homology"/>
<dbReference type="GO" id="GO:0008033">
    <property type="term" value="P:tRNA processing"/>
    <property type="evidence" value="ECO:0007669"/>
    <property type="project" value="UniProtKB-KW"/>
</dbReference>
<keyword evidence="4" id="KW-0819">tRNA processing</keyword>